<accession>A0A022WAK2</accession>
<feature type="region of interest" description="Disordered" evidence="1">
    <location>
        <begin position="37"/>
        <end position="83"/>
    </location>
</feature>
<evidence type="ECO:0008006" key="3">
    <source>
        <dbReference type="Google" id="ProtNLM"/>
    </source>
</evidence>
<evidence type="ECO:0000256" key="1">
    <source>
        <dbReference type="SAM" id="MobiDB-lite"/>
    </source>
</evidence>
<feature type="compositionally biased region" description="Low complexity" evidence="1">
    <location>
        <begin position="43"/>
        <end position="54"/>
    </location>
</feature>
<protein>
    <recommendedName>
        <fullName evidence="3">LysM domain-containing protein</fullName>
    </recommendedName>
</protein>
<organism evidence="2">
    <name type="scientific">Trichophyton rubrum CBS 288.86</name>
    <dbReference type="NCBI Taxonomy" id="1215330"/>
    <lineage>
        <taxon>Eukaryota</taxon>
        <taxon>Fungi</taxon>
        <taxon>Dikarya</taxon>
        <taxon>Ascomycota</taxon>
        <taxon>Pezizomycotina</taxon>
        <taxon>Eurotiomycetes</taxon>
        <taxon>Eurotiomycetidae</taxon>
        <taxon>Onygenales</taxon>
        <taxon>Arthrodermataceae</taxon>
        <taxon>Trichophyton</taxon>
    </lineage>
</organism>
<proteinExistence type="predicted"/>
<dbReference type="EMBL" id="KK207751">
    <property type="protein sequence ID" value="EZF55407.1"/>
    <property type="molecule type" value="Genomic_DNA"/>
</dbReference>
<name>A0A022WAK2_TRIRU</name>
<dbReference type="AlphaFoldDB" id="A0A022WAK2"/>
<dbReference type="OrthoDB" id="4182065at2759"/>
<reference evidence="2" key="1">
    <citation type="submission" date="2014-02" db="EMBL/GenBank/DDBJ databases">
        <title>The Genome Sequence of Trichophyton rubrum (morphotype fischeri) CBS 288.86.</title>
        <authorList>
            <consortium name="The Broad Institute Genomics Platform"/>
            <person name="Cuomo C.A."/>
            <person name="White T.C."/>
            <person name="Graser Y."/>
            <person name="Martinez-Rossi N."/>
            <person name="Heitman J."/>
            <person name="Young S.K."/>
            <person name="Zeng Q."/>
            <person name="Gargeya S."/>
            <person name="Abouelleil A."/>
            <person name="Alvarado L."/>
            <person name="Chapman S.B."/>
            <person name="Gainer-Dewar J."/>
            <person name="Goldberg J."/>
            <person name="Griggs A."/>
            <person name="Gujja S."/>
            <person name="Hansen M."/>
            <person name="Howarth C."/>
            <person name="Imamovic A."/>
            <person name="Larimer J."/>
            <person name="Martinez D."/>
            <person name="Murphy C."/>
            <person name="Pearson M.D."/>
            <person name="Persinoti G."/>
            <person name="Poon T."/>
            <person name="Priest M."/>
            <person name="Roberts A.D."/>
            <person name="Saif S."/>
            <person name="Shea T.D."/>
            <person name="Sykes S.N."/>
            <person name="Wortman J."/>
            <person name="Nusbaum C."/>
            <person name="Birren B."/>
        </authorList>
    </citation>
    <scope>NUCLEOTIDE SEQUENCE [LARGE SCALE GENOMIC DNA]</scope>
    <source>
        <strain evidence="2">CBS 288.86</strain>
    </source>
</reference>
<dbReference type="Proteomes" id="UP000023758">
    <property type="component" value="Unassembled WGS sequence"/>
</dbReference>
<sequence>MDNFIFLNPALNSNCTNLYAEESYCVLPVGDINTYSGKPGYVSTPTGSEPTTTGIRFEDRPDATEKPYPRPPPGPPIAEGTRDDCNYYFDGAEFQ</sequence>
<feature type="compositionally biased region" description="Basic and acidic residues" evidence="1">
    <location>
        <begin position="56"/>
        <end position="68"/>
    </location>
</feature>
<evidence type="ECO:0000313" key="2">
    <source>
        <dbReference type="EMBL" id="EZF55407.1"/>
    </source>
</evidence>
<gene>
    <name evidence="2" type="ORF">H103_02038</name>
</gene>
<dbReference type="HOGENOM" id="CLU_2374289_0_0_1"/>